<dbReference type="InterPro" id="IPR016024">
    <property type="entry name" value="ARM-type_fold"/>
</dbReference>
<dbReference type="AlphaFoldDB" id="A0A5J4WPJ6"/>
<dbReference type="Gene3D" id="1.25.10.10">
    <property type="entry name" value="Leucine-rich Repeat Variant"/>
    <property type="match status" value="1"/>
</dbReference>
<accession>A0A5J4WPJ6</accession>
<comment type="caution">
    <text evidence="1">The sequence shown here is derived from an EMBL/GenBank/DDBJ whole genome shotgun (WGS) entry which is preliminary data.</text>
</comment>
<dbReference type="EMBL" id="SNRW01001384">
    <property type="protein sequence ID" value="KAA6396613.1"/>
    <property type="molecule type" value="Genomic_DNA"/>
</dbReference>
<protein>
    <submittedName>
        <fullName evidence="1">Uncharacterized protein</fullName>
    </submittedName>
</protein>
<reference evidence="1 2" key="1">
    <citation type="submission" date="2019-03" db="EMBL/GenBank/DDBJ databases">
        <title>Single cell metagenomics reveals metabolic interactions within the superorganism composed of flagellate Streblomastix strix and complex community of Bacteroidetes bacteria on its surface.</title>
        <authorList>
            <person name="Treitli S.C."/>
            <person name="Kolisko M."/>
            <person name="Husnik F."/>
            <person name="Keeling P."/>
            <person name="Hampl V."/>
        </authorList>
    </citation>
    <scope>NUCLEOTIDE SEQUENCE [LARGE SCALE GENOMIC DNA]</scope>
    <source>
        <strain evidence="1">ST1C</strain>
    </source>
</reference>
<proteinExistence type="predicted"/>
<evidence type="ECO:0000313" key="1">
    <source>
        <dbReference type="EMBL" id="KAA6396613.1"/>
    </source>
</evidence>
<name>A0A5J4WPJ6_9EUKA</name>
<organism evidence="1 2">
    <name type="scientific">Streblomastix strix</name>
    <dbReference type="NCBI Taxonomy" id="222440"/>
    <lineage>
        <taxon>Eukaryota</taxon>
        <taxon>Metamonada</taxon>
        <taxon>Preaxostyla</taxon>
        <taxon>Oxymonadida</taxon>
        <taxon>Streblomastigidae</taxon>
        <taxon>Streblomastix</taxon>
    </lineage>
</organism>
<dbReference type="InterPro" id="IPR011989">
    <property type="entry name" value="ARM-like"/>
</dbReference>
<dbReference type="SUPFAM" id="SSF48371">
    <property type="entry name" value="ARM repeat"/>
    <property type="match status" value="1"/>
</dbReference>
<gene>
    <name evidence="1" type="ORF">EZS28_007860</name>
</gene>
<sequence>MNLNNHGLNFKLLNNGGLQTLSHLLEHTNSKVRCAACTIICCILSCAYEKDDYWKQHPNYTQLSKDGVIFLLNYHCLQNGDNDLMKTEAAIMLSKLCQKQELDPKMRSDLVYQLKNGDIIDQHALVLLCGLALVESNISEIVQGSFIETLTKLLNSSNEQKKQRSLELLLLIASNGQTEIEHNVKNAINDSLIFLDLIGDSNIILYEMIMKLELKWNSNTEQLDSI</sequence>
<dbReference type="Proteomes" id="UP000324800">
    <property type="component" value="Unassembled WGS sequence"/>
</dbReference>
<evidence type="ECO:0000313" key="2">
    <source>
        <dbReference type="Proteomes" id="UP000324800"/>
    </source>
</evidence>